<dbReference type="RefSeq" id="WP_112159018.1">
    <property type="nucleotide sequence ID" value="NZ_QKRX01000005.1"/>
</dbReference>
<dbReference type="PANTHER" id="PTHR35602">
    <property type="entry name" value="ESTERASE YQIA-RELATED"/>
    <property type="match status" value="1"/>
</dbReference>
<dbReference type="Proteomes" id="UP000250744">
    <property type="component" value="Unassembled WGS sequence"/>
</dbReference>
<dbReference type="PANTHER" id="PTHR35602:SF3">
    <property type="entry name" value="ESTERASE YQIA"/>
    <property type="match status" value="1"/>
</dbReference>
<name>A0A364NMP8_9GAMM</name>
<dbReference type="Gene3D" id="3.40.50.1820">
    <property type="entry name" value="alpha/beta hydrolase"/>
    <property type="match status" value="1"/>
</dbReference>
<organism evidence="1 2">
    <name type="scientific">Nitrincola tibetensis</name>
    <dbReference type="NCBI Taxonomy" id="2219697"/>
    <lineage>
        <taxon>Bacteria</taxon>
        <taxon>Pseudomonadati</taxon>
        <taxon>Pseudomonadota</taxon>
        <taxon>Gammaproteobacteria</taxon>
        <taxon>Oceanospirillales</taxon>
        <taxon>Oceanospirillaceae</taxon>
        <taxon>Nitrincola</taxon>
    </lineage>
</organism>
<keyword evidence="2" id="KW-1185">Reference proteome</keyword>
<dbReference type="Pfam" id="PF05728">
    <property type="entry name" value="UPF0227"/>
    <property type="match status" value="1"/>
</dbReference>
<gene>
    <name evidence="1" type="ORF">DN062_09120</name>
</gene>
<accession>A0A364NMP8</accession>
<sequence length="212" mass="23913">MANLPLIIYVHGFNSSPASWKAQRLVAHMQSIGREQDVLVPSLSASPAEAIEQLQAIVQAHRERFITLVGSSLGGYYSTWLTEHYLNVRTVLINPAVYPYRLLENWLGENENIYTHERYQLTHEHLAQLHALDIPEIFDPSRYVLLTQTGDETLDYREAVEKFSGSTQYIQEGGSHGFDAFDEWIPMILAFSEGKAIVPPATTLTVLAQQEA</sequence>
<dbReference type="InterPro" id="IPR008886">
    <property type="entry name" value="UPF0227/Esterase_YqiA"/>
</dbReference>
<evidence type="ECO:0000313" key="1">
    <source>
        <dbReference type="EMBL" id="RAU18378.1"/>
    </source>
</evidence>
<reference evidence="1 2" key="1">
    <citation type="submission" date="2018-06" db="EMBL/GenBank/DDBJ databases">
        <title>Nitrincola tibetense sp. nov., isolated from Lake XuguoCo on Tibetan Plateau.</title>
        <authorList>
            <person name="Xing P."/>
        </authorList>
    </citation>
    <scope>NUCLEOTIDE SEQUENCE [LARGE SCALE GENOMIC DNA]</scope>
    <source>
        <strain evidence="2">xg18</strain>
    </source>
</reference>
<protein>
    <submittedName>
        <fullName evidence="1">Esterase</fullName>
    </submittedName>
</protein>
<dbReference type="SUPFAM" id="SSF53474">
    <property type="entry name" value="alpha/beta-Hydrolases"/>
    <property type="match status" value="1"/>
</dbReference>
<dbReference type="EMBL" id="QKRX01000005">
    <property type="protein sequence ID" value="RAU18378.1"/>
    <property type="molecule type" value="Genomic_DNA"/>
</dbReference>
<proteinExistence type="predicted"/>
<dbReference type="InterPro" id="IPR029058">
    <property type="entry name" value="AB_hydrolase_fold"/>
</dbReference>
<evidence type="ECO:0000313" key="2">
    <source>
        <dbReference type="Proteomes" id="UP000250744"/>
    </source>
</evidence>
<comment type="caution">
    <text evidence="1">The sequence shown here is derived from an EMBL/GenBank/DDBJ whole genome shotgun (WGS) entry which is preliminary data.</text>
</comment>
<dbReference type="OrthoDB" id="9814831at2"/>
<dbReference type="AlphaFoldDB" id="A0A364NMP8"/>